<organism evidence="1 2">
    <name type="scientific">Lojkania enalia</name>
    <dbReference type="NCBI Taxonomy" id="147567"/>
    <lineage>
        <taxon>Eukaryota</taxon>
        <taxon>Fungi</taxon>
        <taxon>Dikarya</taxon>
        <taxon>Ascomycota</taxon>
        <taxon>Pezizomycotina</taxon>
        <taxon>Dothideomycetes</taxon>
        <taxon>Pleosporomycetidae</taxon>
        <taxon>Pleosporales</taxon>
        <taxon>Pleosporales incertae sedis</taxon>
        <taxon>Lojkania</taxon>
    </lineage>
</organism>
<dbReference type="SUPFAM" id="SSF53335">
    <property type="entry name" value="S-adenosyl-L-methionine-dependent methyltransferases"/>
    <property type="match status" value="1"/>
</dbReference>
<accession>A0A9P4N3B7</accession>
<gene>
    <name evidence="1" type="ORF">CC78DRAFT_571122</name>
</gene>
<evidence type="ECO:0008006" key="3">
    <source>
        <dbReference type="Google" id="ProtNLM"/>
    </source>
</evidence>
<dbReference type="Gene3D" id="3.40.50.150">
    <property type="entry name" value="Vaccinia Virus protein VP39"/>
    <property type="match status" value="1"/>
</dbReference>
<dbReference type="AlphaFoldDB" id="A0A9P4N3B7"/>
<protein>
    <recommendedName>
        <fullName evidence="3">Methyltransferase domain-containing protein</fullName>
    </recommendedName>
</protein>
<dbReference type="Proteomes" id="UP000800093">
    <property type="component" value="Unassembled WGS sequence"/>
</dbReference>
<keyword evidence="2" id="KW-1185">Reference proteome</keyword>
<sequence length="262" mass="29451">MVVTTPVKDNYMLSRGFGANSRINLQYYLWKDGSDYIIHPSISIDGENLRVADIGSGTCIWLIEMSRRLKPSAQLDGLDVCHDQSPPTELLPSNISLRIHDCLSEPPADLLGVYDIIHIQNFNSVIRDNDPVPVVKNMLKMLKAEGHLTWGEYDFQTWKSATISSGTGYDDELPKLLEYNATFGHTQKPNFQIHNWTANLPETFSECGVVDVVVERRSFSPEISTFLLDTFMVASWEISKNVLDPLGGERGNIARKYIETVG</sequence>
<comment type="caution">
    <text evidence="1">The sequence shown here is derived from an EMBL/GenBank/DDBJ whole genome shotgun (WGS) entry which is preliminary data.</text>
</comment>
<dbReference type="InterPro" id="IPR029063">
    <property type="entry name" value="SAM-dependent_MTases_sf"/>
</dbReference>
<proteinExistence type="predicted"/>
<dbReference type="EMBL" id="ML986677">
    <property type="protein sequence ID" value="KAF2260594.1"/>
    <property type="molecule type" value="Genomic_DNA"/>
</dbReference>
<name>A0A9P4N3B7_9PLEO</name>
<evidence type="ECO:0000313" key="2">
    <source>
        <dbReference type="Proteomes" id="UP000800093"/>
    </source>
</evidence>
<evidence type="ECO:0000313" key="1">
    <source>
        <dbReference type="EMBL" id="KAF2260594.1"/>
    </source>
</evidence>
<reference evidence="2" key="1">
    <citation type="journal article" date="2020" name="Stud. Mycol.">
        <title>101 Dothideomycetes genomes: A test case for predicting lifestyles and emergence of pathogens.</title>
        <authorList>
            <person name="Haridas S."/>
            <person name="Albert R."/>
            <person name="Binder M."/>
            <person name="Bloem J."/>
            <person name="LaButti K."/>
            <person name="Salamov A."/>
            <person name="Andreopoulos B."/>
            <person name="Baker S."/>
            <person name="Barry K."/>
            <person name="Bills G."/>
            <person name="Bluhm B."/>
            <person name="Cannon C."/>
            <person name="Castanera R."/>
            <person name="Culley D."/>
            <person name="Daum C."/>
            <person name="Ezra D."/>
            <person name="Gonzalez J."/>
            <person name="Henrissat B."/>
            <person name="Kuo A."/>
            <person name="Liang C."/>
            <person name="Lipzen A."/>
            <person name="Lutzoni F."/>
            <person name="Magnuson J."/>
            <person name="Mondo S."/>
            <person name="Nolan M."/>
            <person name="Ohm R."/>
            <person name="Pangilinan J."/>
            <person name="Park H.-J."/>
            <person name="Ramirez L."/>
            <person name="Alfaro M."/>
            <person name="Sun H."/>
            <person name="Tritt A."/>
            <person name="Yoshinaga Y."/>
            <person name="Zwiers L.-H."/>
            <person name="Turgeon B."/>
            <person name="Goodwin S."/>
            <person name="Spatafora J."/>
            <person name="Crous P."/>
            <person name="Grigoriev I."/>
        </authorList>
    </citation>
    <scope>NUCLEOTIDE SEQUENCE [LARGE SCALE GENOMIC DNA]</scope>
    <source>
        <strain evidence="2">CBS 304.66</strain>
    </source>
</reference>
<dbReference type="OrthoDB" id="417697at2759"/>